<protein>
    <recommendedName>
        <fullName evidence="2">SLH domain-containing protein</fullName>
    </recommendedName>
</protein>
<accession>A0A089L757</accession>
<evidence type="ECO:0000259" key="2">
    <source>
        <dbReference type="PROSITE" id="PS51272"/>
    </source>
</evidence>
<dbReference type="PROSITE" id="PS51272">
    <property type="entry name" value="SLH"/>
    <property type="match status" value="2"/>
</dbReference>
<dbReference type="KEGG" id="pbd:PBOR_06545"/>
<sequence>MKNKSSFQKHATKITLACSILAATVSFGASASAFSDLKGNAAESKINALHQNGIINGITSDMFAPKSKLTYAQGLQFIVSGLKLSPQNTTGSKASDYFDKVKDNAWYASAFVAAKQSGLSLDKSIDPNAAMTRIQFAHLLTQALQSKGNFPVTLMYANITDGGKLSTAEMNSLQILVNTRLITLEKNNTFRPNEPVTRAEAAVLIYDAAKFAKEVITPDDSATAPVNDYEAAVTLEKAATGVNKATVTVENLPTSGYGLSIERIEFGANKTAVIYFKVTAPPAGSMNLQVISTASAVTYLPEGYTAVAKSVTGSASAAASSAGM</sequence>
<gene>
    <name evidence="3" type="ORF">PBOR_06545</name>
</gene>
<organism evidence="3 4">
    <name type="scientific">Paenibacillus borealis</name>
    <dbReference type="NCBI Taxonomy" id="160799"/>
    <lineage>
        <taxon>Bacteria</taxon>
        <taxon>Bacillati</taxon>
        <taxon>Bacillota</taxon>
        <taxon>Bacilli</taxon>
        <taxon>Bacillales</taxon>
        <taxon>Paenibacillaceae</taxon>
        <taxon>Paenibacillus</taxon>
    </lineage>
</organism>
<feature type="domain" description="SLH" evidence="2">
    <location>
        <begin position="94"/>
        <end position="219"/>
    </location>
</feature>
<dbReference type="Pfam" id="PF14343">
    <property type="entry name" value="PrcB_C"/>
    <property type="match status" value="1"/>
</dbReference>
<proteinExistence type="predicted"/>
<feature type="signal peptide" evidence="1">
    <location>
        <begin position="1"/>
        <end position="31"/>
    </location>
</feature>
<reference evidence="3" key="1">
    <citation type="submission" date="2014-08" db="EMBL/GenBank/DDBJ databases">
        <title>Comparative genomics of the Paenibacillus odorifer group.</title>
        <authorList>
            <person name="den Bakker H.C."/>
            <person name="Tsai Y.-C.Y.-C."/>
            <person name="Martin N."/>
            <person name="Korlach J."/>
            <person name="Wiedmann M."/>
        </authorList>
    </citation>
    <scope>NUCLEOTIDE SEQUENCE [LARGE SCALE GENOMIC DNA]</scope>
    <source>
        <strain evidence="3">DSM 13188</strain>
    </source>
</reference>
<dbReference type="Proteomes" id="UP000029518">
    <property type="component" value="Chromosome"/>
</dbReference>
<dbReference type="EMBL" id="CP009285">
    <property type="protein sequence ID" value="AIQ56637.1"/>
    <property type="molecule type" value="Genomic_DNA"/>
</dbReference>
<evidence type="ECO:0000256" key="1">
    <source>
        <dbReference type="SAM" id="SignalP"/>
    </source>
</evidence>
<evidence type="ECO:0000313" key="3">
    <source>
        <dbReference type="EMBL" id="AIQ56637.1"/>
    </source>
</evidence>
<dbReference type="InterPro" id="IPR025748">
    <property type="entry name" value="PrcB_C_dom"/>
</dbReference>
<dbReference type="Pfam" id="PF00395">
    <property type="entry name" value="SLH"/>
    <property type="match status" value="2"/>
</dbReference>
<keyword evidence="4" id="KW-1185">Reference proteome</keyword>
<feature type="domain" description="SLH" evidence="2">
    <location>
        <begin position="29"/>
        <end position="92"/>
    </location>
</feature>
<dbReference type="OrthoDB" id="1738667at2"/>
<dbReference type="RefSeq" id="WP_042210946.1">
    <property type="nucleotide sequence ID" value="NZ_CP009285.1"/>
</dbReference>
<name>A0A089L757_PAEBO</name>
<dbReference type="AlphaFoldDB" id="A0A089L757"/>
<dbReference type="HOGENOM" id="CLU_072307_0_0_9"/>
<keyword evidence="1" id="KW-0732">Signal</keyword>
<dbReference type="InterPro" id="IPR001119">
    <property type="entry name" value="SLH_dom"/>
</dbReference>
<feature type="chain" id="PRO_5038858041" description="SLH domain-containing protein" evidence="1">
    <location>
        <begin position="32"/>
        <end position="324"/>
    </location>
</feature>
<evidence type="ECO:0000313" key="4">
    <source>
        <dbReference type="Proteomes" id="UP000029518"/>
    </source>
</evidence>